<evidence type="ECO:0000256" key="3">
    <source>
        <dbReference type="ARBA" id="ARBA00010441"/>
    </source>
</evidence>
<dbReference type="Proteomes" id="UP000005090">
    <property type="component" value="Chromosome"/>
</dbReference>
<feature type="transmembrane region" description="Helical" evidence="16">
    <location>
        <begin position="195"/>
        <end position="212"/>
    </location>
</feature>
<dbReference type="InterPro" id="IPR000462">
    <property type="entry name" value="CDP-OH_P_trans"/>
</dbReference>
<dbReference type="Gene3D" id="1.20.120.1760">
    <property type="match status" value="1"/>
</dbReference>
<comment type="similarity">
    <text evidence="3 15">Belongs to the CDP-alcohol phosphatidyltransferase class-I family.</text>
</comment>
<dbReference type="InterPro" id="IPR043130">
    <property type="entry name" value="CDP-OH_PTrfase_TM_dom"/>
</dbReference>
<dbReference type="EMBL" id="CM001475">
    <property type="protein sequence ID" value="EIC30288.1"/>
    <property type="molecule type" value="Genomic_DNA"/>
</dbReference>
<dbReference type="GO" id="GO:0003882">
    <property type="term" value="F:CDP-diacylglycerol-serine O-phosphatidyltransferase activity"/>
    <property type="evidence" value="ECO:0007669"/>
    <property type="project" value="UniProtKB-EC"/>
</dbReference>
<dbReference type="PANTHER" id="PTHR14269:SF61">
    <property type="entry name" value="CDP-DIACYLGLYCEROL--SERINE O-PHOSPHATIDYLTRANSFERASE"/>
    <property type="match status" value="1"/>
</dbReference>
<evidence type="ECO:0000256" key="9">
    <source>
        <dbReference type="ARBA" id="ARBA00022989"/>
    </source>
</evidence>
<organism evidence="17 18">
    <name type="scientific">Methylomicrobium album BG8</name>
    <dbReference type="NCBI Taxonomy" id="686340"/>
    <lineage>
        <taxon>Bacteria</taxon>
        <taxon>Pseudomonadati</taxon>
        <taxon>Pseudomonadota</taxon>
        <taxon>Gammaproteobacteria</taxon>
        <taxon>Methylococcales</taxon>
        <taxon>Methylococcaceae</taxon>
        <taxon>Methylomicrobium</taxon>
    </lineage>
</organism>
<feature type="transmembrane region" description="Helical" evidence="16">
    <location>
        <begin position="132"/>
        <end position="152"/>
    </location>
</feature>
<accession>H8GIU8</accession>
<dbReference type="NCBIfam" id="TIGR00473">
    <property type="entry name" value="pssA"/>
    <property type="match status" value="1"/>
</dbReference>
<evidence type="ECO:0000256" key="12">
    <source>
        <dbReference type="ARBA" id="ARBA00023209"/>
    </source>
</evidence>
<dbReference type="AlphaFoldDB" id="H8GIU8"/>
<keyword evidence="8 16" id="KW-0812">Transmembrane</keyword>
<keyword evidence="18" id="KW-1185">Reference proteome</keyword>
<evidence type="ECO:0000256" key="15">
    <source>
        <dbReference type="RuleBase" id="RU003750"/>
    </source>
</evidence>
<dbReference type="STRING" id="686340.Metal_2573"/>
<dbReference type="PANTHER" id="PTHR14269">
    <property type="entry name" value="CDP-DIACYLGLYCEROL--GLYCEROL-3-PHOSPHATE 3-PHOSPHATIDYLTRANSFERASE-RELATED"/>
    <property type="match status" value="1"/>
</dbReference>
<dbReference type="Pfam" id="PF01066">
    <property type="entry name" value="CDP-OH_P_transf"/>
    <property type="match status" value="1"/>
</dbReference>
<evidence type="ECO:0000256" key="10">
    <source>
        <dbReference type="ARBA" id="ARBA00023098"/>
    </source>
</evidence>
<evidence type="ECO:0000256" key="6">
    <source>
        <dbReference type="ARBA" id="ARBA00022516"/>
    </source>
</evidence>
<gene>
    <name evidence="17" type="ORF">Metal_2573</name>
</gene>
<feature type="transmembrane region" description="Helical" evidence="16">
    <location>
        <begin position="164"/>
        <end position="183"/>
    </location>
</feature>
<evidence type="ECO:0000256" key="14">
    <source>
        <dbReference type="ARBA" id="ARBA00032361"/>
    </source>
</evidence>
<comment type="subcellular location">
    <subcellularLocation>
        <location evidence="2">Endomembrane system</location>
        <topology evidence="2">Multi-pass membrane protein</topology>
    </subcellularLocation>
</comment>
<dbReference type="GO" id="GO:0016020">
    <property type="term" value="C:membrane"/>
    <property type="evidence" value="ECO:0007669"/>
    <property type="project" value="InterPro"/>
</dbReference>
<dbReference type="InterPro" id="IPR004533">
    <property type="entry name" value="CDP-diaglyc--ser_O-PTrfase"/>
</dbReference>
<keyword evidence="13" id="KW-1208">Phospholipid metabolism</keyword>
<keyword evidence="11 16" id="KW-0472">Membrane</keyword>
<protein>
    <recommendedName>
        <fullName evidence="5">CDP-diacylglycerol--serine O-phosphatidyltransferase</fullName>
        <ecNumber evidence="4">2.7.8.8</ecNumber>
    </recommendedName>
    <alternativeName>
        <fullName evidence="14">Phosphatidylserine synthase</fullName>
    </alternativeName>
</protein>
<dbReference type="InterPro" id="IPR050324">
    <property type="entry name" value="CDP-alcohol_PTase-I"/>
</dbReference>
<keyword evidence="7 15" id="KW-0808">Transferase</keyword>
<dbReference type="RefSeq" id="WP_005372852.1">
    <property type="nucleotide sequence ID" value="NZ_CM001475.1"/>
</dbReference>
<evidence type="ECO:0000256" key="16">
    <source>
        <dbReference type="SAM" id="Phobius"/>
    </source>
</evidence>
<evidence type="ECO:0000256" key="1">
    <source>
        <dbReference type="ARBA" id="ARBA00000287"/>
    </source>
</evidence>
<evidence type="ECO:0000313" key="18">
    <source>
        <dbReference type="Proteomes" id="UP000005090"/>
    </source>
</evidence>
<comment type="catalytic activity">
    <reaction evidence="1">
        <text>a CDP-1,2-diacyl-sn-glycerol + L-serine = a 1,2-diacyl-sn-glycero-3-phospho-L-serine + CMP + H(+)</text>
        <dbReference type="Rhea" id="RHEA:16913"/>
        <dbReference type="ChEBI" id="CHEBI:15378"/>
        <dbReference type="ChEBI" id="CHEBI:33384"/>
        <dbReference type="ChEBI" id="CHEBI:57262"/>
        <dbReference type="ChEBI" id="CHEBI:58332"/>
        <dbReference type="ChEBI" id="CHEBI:60377"/>
        <dbReference type="EC" id="2.7.8.8"/>
    </reaction>
</comment>
<dbReference type="InterPro" id="IPR048254">
    <property type="entry name" value="CDP_ALCOHOL_P_TRANSF_CS"/>
</dbReference>
<dbReference type="EC" id="2.7.8.8" evidence="4"/>
<sequence length="247" mass="27306">MTAKKPSIRRRGIYLLPNLFTTGALFSGFYAITSAIDGRYETAVIAMFIAMVLDGLDGRVARLTNTQSEFGVQYDSLSDMVSFGVAPALVMYLWAFSGLGKVGLFASFVHMAGGALRLARFNTQVETADKRYFQGLPSPAAAAILAGFIWFATEYQYSVSYLKYPALFLTMATGLLMVSNFRYFSFKGIDLKGKVPFVFAIVAMLGIAFIMAQPQSMLFFLSVIYAVSGPVLTLVLRRRRRMQARKS</sequence>
<dbReference type="PROSITE" id="PS00379">
    <property type="entry name" value="CDP_ALCOHOL_P_TRANSF"/>
    <property type="match status" value="1"/>
</dbReference>
<evidence type="ECO:0000256" key="11">
    <source>
        <dbReference type="ARBA" id="ARBA00023136"/>
    </source>
</evidence>
<reference evidence="17 18" key="1">
    <citation type="journal article" date="2013" name="Genome Announc.">
        <title>Genome Sequence of the Obligate Gammaproteobacterial Methanotroph Methylomicrobium album Strain BG8.</title>
        <authorList>
            <person name="Kits K.D."/>
            <person name="Kalyuzhnaya M.G."/>
            <person name="Klotz M.G."/>
            <person name="Jetten M.S."/>
            <person name="Op den Camp H.J."/>
            <person name="Vuilleumier S."/>
            <person name="Bringel F."/>
            <person name="Dispirito A.A."/>
            <person name="Murrell J.C."/>
            <person name="Bruce D."/>
            <person name="Cheng J.F."/>
            <person name="Copeland A."/>
            <person name="Goodwin L."/>
            <person name="Hauser L."/>
            <person name="Lajus A."/>
            <person name="Land M.L."/>
            <person name="Lapidus A."/>
            <person name="Lucas S."/>
            <person name="Medigue C."/>
            <person name="Pitluck S."/>
            <person name="Woyke T."/>
            <person name="Zeytun A."/>
            <person name="Stein L.Y."/>
        </authorList>
    </citation>
    <scope>NUCLEOTIDE SEQUENCE [LARGE SCALE GENOMIC DNA]</scope>
    <source>
        <strain evidence="17 18">BG8</strain>
    </source>
</reference>
<evidence type="ECO:0000256" key="13">
    <source>
        <dbReference type="ARBA" id="ARBA00023264"/>
    </source>
</evidence>
<feature type="transmembrane region" description="Helical" evidence="16">
    <location>
        <begin position="12"/>
        <end position="32"/>
    </location>
</feature>
<evidence type="ECO:0000256" key="8">
    <source>
        <dbReference type="ARBA" id="ARBA00022692"/>
    </source>
</evidence>
<dbReference type="HOGENOM" id="CLU_049944_2_0_6"/>
<dbReference type="GO" id="GO:0008654">
    <property type="term" value="P:phospholipid biosynthetic process"/>
    <property type="evidence" value="ECO:0007669"/>
    <property type="project" value="UniProtKB-KW"/>
</dbReference>
<proteinExistence type="inferred from homology"/>
<keyword evidence="12" id="KW-0594">Phospholipid biosynthesis</keyword>
<dbReference type="eggNOG" id="COG1183">
    <property type="taxonomic scope" value="Bacteria"/>
</dbReference>
<keyword evidence="6" id="KW-0444">Lipid biosynthesis</keyword>
<evidence type="ECO:0000256" key="2">
    <source>
        <dbReference type="ARBA" id="ARBA00004127"/>
    </source>
</evidence>
<evidence type="ECO:0000313" key="17">
    <source>
        <dbReference type="EMBL" id="EIC30288.1"/>
    </source>
</evidence>
<keyword evidence="10" id="KW-0443">Lipid metabolism</keyword>
<evidence type="ECO:0000256" key="5">
    <source>
        <dbReference type="ARBA" id="ARBA00017171"/>
    </source>
</evidence>
<evidence type="ECO:0000256" key="4">
    <source>
        <dbReference type="ARBA" id="ARBA00013174"/>
    </source>
</evidence>
<keyword evidence="9 16" id="KW-1133">Transmembrane helix</keyword>
<evidence type="ECO:0000256" key="7">
    <source>
        <dbReference type="ARBA" id="ARBA00022679"/>
    </source>
</evidence>
<dbReference type="GO" id="GO:0012505">
    <property type="term" value="C:endomembrane system"/>
    <property type="evidence" value="ECO:0007669"/>
    <property type="project" value="UniProtKB-SubCell"/>
</dbReference>
<name>H8GIU8_METAL</name>
<feature type="transmembrane region" description="Helical" evidence="16">
    <location>
        <begin position="218"/>
        <end position="236"/>
    </location>
</feature>